<proteinExistence type="predicted"/>
<gene>
    <name evidence="1" type="ORF">HCX60_29155</name>
</gene>
<dbReference type="RefSeq" id="WP_078635183.1">
    <property type="nucleotide sequence ID" value="NZ_CM007717.1"/>
</dbReference>
<reference evidence="1 2" key="1">
    <citation type="submission" date="2020-03" db="EMBL/GenBank/DDBJ databases">
        <title>Is there a link between lipid content and antibiotic production in Streptomyces?</title>
        <authorList>
            <person name="David M."/>
            <person name="Lejeune C."/>
            <person name="Abreu S."/>
            <person name="Thibessard A."/>
            <person name="Leblond P."/>
            <person name="Chaminade P."/>
            <person name="Virolle M.-J."/>
        </authorList>
    </citation>
    <scope>NUCLEOTIDE SEQUENCE [LARGE SCALE GENOMIC DNA]</scope>
    <source>
        <strain evidence="1 2">DSM 41481</strain>
    </source>
</reference>
<organism evidence="1 2">
    <name type="scientific">Streptomyces antibioticus</name>
    <dbReference type="NCBI Taxonomy" id="1890"/>
    <lineage>
        <taxon>Bacteria</taxon>
        <taxon>Bacillati</taxon>
        <taxon>Actinomycetota</taxon>
        <taxon>Actinomycetes</taxon>
        <taxon>Kitasatosporales</taxon>
        <taxon>Streptomycetaceae</taxon>
        <taxon>Streptomyces</taxon>
    </lineage>
</organism>
<dbReference type="EMBL" id="CP050692">
    <property type="protein sequence ID" value="QIT47084.1"/>
    <property type="molecule type" value="Genomic_DNA"/>
</dbReference>
<protein>
    <submittedName>
        <fullName evidence="1">Uncharacterized protein</fullName>
    </submittedName>
</protein>
<evidence type="ECO:0000313" key="1">
    <source>
        <dbReference type="EMBL" id="QIT47084.1"/>
    </source>
</evidence>
<accession>A0AAE6YE11</accession>
<evidence type="ECO:0000313" key="2">
    <source>
        <dbReference type="Proteomes" id="UP000502504"/>
    </source>
</evidence>
<sequence>MTPPDGTPPGPLTLPEGSWWDWDVIAWNPAELRLAAGHDLTYHHGLELVFGDPAFVRCPAAFQDPVFRAPTPDELRSLARRLGEAPPVVIAFEADAGGTEPAPCLVAAQRLEVVQGQVLRYWSADPAPGRRFAPWVGPPGR</sequence>
<dbReference type="AlphaFoldDB" id="A0AAE6YE11"/>
<dbReference type="Proteomes" id="UP000502504">
    <property type="component" value="Chromosome"/>
</dbReference>
<name>A0AAE6YE11_STRAT</name>